<sequence>MGVTIGATADGCCPGCAGDTPSCARVCASSVKANLVGGNGVAVGAEVAEVAAPGAEIGGGDGTFAVAGTHAS</sequence>
<dbReference type="EMBL" id="CABQ01000313">
    <property type="protein sequence ID" value="CBI09077.1"/>
    <property type="molecule type" value="Genomic_DNA"/>
</dbReference>
<protein>
    <submittedName>
        <fullName evidence="1">Uncharacterized protein</fullName>
    </submittedName>
</protein>
<proteinExistence type="predicted"/>
<organism evidence="1">
    <name type="scientific">mine drainage metagenome</name>
    <dbReference type="NCBI Taxonomy" id="410659"/>
    <lineage>
        <taxon>unclassified sequences</taxon>
        <taxon>metagenomes</taxon>
        <taxon>ecological metagenomes</taxon>
    </lineage>
</organism>
<reference evidence="1" key="1">
    <citation type="submission" date="2009-10" db="EMBL/GenBank/DDBJ databases">
        <title>Diversity of trophic interactions inside an arsenic-rich microbial ecosystem.</title>
        <authorList>
            <person name="Bertin P.N."/>
            <person name="Heinrich-Salmeron A."/>
            <person name="Pelletier E."/>
            <person name="Goulhen-Chollet F."/>
            <person name="Arsene-Ploetze F."/>
            <person name="Gallien S."/>
            <person name="Calteau A."/>
            <person name="Vallenet D."/>
            <person name="Casiot C."/>
            <person name="Chane-Woon-Ming B."/>
            <person name="Giloteaux L."/>
            <person name="Barakat M."/>
            <person name="Bonnefoy V."/>
            <person name="Bruneel O."/>
            <person name="Chandler M."/>
            <person name="Cleiss J."/>
            <person name="Duran R."/>
            <person name="Elbaz-Poulichet F."/>
            <person name="Fonknechten N."/>
            <person name="Lauga B."/>
            <person name="Mornico D."/>
            <person name="Ortet P."/>
            <person name="Schaeffer C."/>
            <person name="Siguier P."/>
            <person name="Alexander Thil Smith A."/>
            <person name="Van Dorsselaer A."/>
            <person name="Weissenbach J."/>
            <person name="Medigue C."/>
            <person name="Le Paslier D."/>
        </authorList>
    </citation>
    <scope>NUCLEOTIDE SEQUENCE</scope>
</reference>
<dbReference type="AlphaFoldDB" id="E6QPA6"/>
<name>E6QPA6_9ZZZZ</name>
<comment type="caution">
    <text evidence="1">The sequence shown here is derived from an EMBL/GenBank/DDBJ whole genome shotgun (WGS) entry which is preliminary data.</text>
</comment>
<evidence type="ECO:0000313" key="1">
    <source>
        <dbReference type="EMBL" id="CBI09077.1"/>
    </source>
</evidence>
<gene>
    <name evidence="1" type="ORF">CARN6_2624</name>
</gene>
<accession>E6QPA6</accession>